<reference evidence="1" key="1">
    <citation type="submission" date="2003-11" db="EMBL/GenBank/DDBJ databases">
        <authorList>
            <person name="Heidelberg J.F."/>
            <person name="Eisen J.A."/>
            <person name="Nelson W.C."/>
            <person name="DeLong E.F."/>
        </authorList>
    </citation>
    <scope>NUCLEOTIDE SEQUENCE</scope>
</reference>
<organism evidence="1">
    <name type="scientific">uncultured marine bacterium 580</name>
    <dbReference type="NCBI Taxonomy" id="257400"/>
    <lineage>
        <taxon>Bacteria</taxon>
        <taxon>environmental samples</taxon>
    </lineage>
</organism>
<gene>
    <name evidence="1" type="ORF">MBMO_EBAC000-36A07.31</name>
</gene>
<reference evidence="1" key="2">
    <citation type="submission" date="2003-12" db="EMBL/GenBank/DDBJ databases">
        <title>Monterey Bay Coastal Ocean Microbial Observatory environmental clone sequencing.</title>
        <authorList>
            <person name="DeLong E.F."/>
        </authorList>
    </citation>
    <scope>NUCLEOTIDE SEQUENCE</scope>
</reference>
<proteinExistence type="predicted"/>
<protein>
    <submittedName>
        <fullName evidence="1">Uncharacterized protein</fullName>
    </submittedName>
</protein>
<dbReference type="EMBL" id="AY458647">
    <property type="protein sequence ID" value="AAR38186.1"/>
    <property type="molecule type" value="Genomic_DNA"/>
</dbReference>
<dbReference type="AlphaFoldDB" id="Q6SFM6"/>
<sequence>MKKLLLLLLLIPNVIFALPSTLDDYMSKNPFWNTSDRASLSYITLRCGVLFEQISNFYKNRAESQEDYKISSKNSTNFFRVSSDIYKTSCINFDCIKVEKKASQEKVKKWSLIYKEELVNNINAYDAIIHGDIKSDFTSCRIKVKPII</sequence>
<name>Q6SFM6_9BACT</name>
<accession>Q6SFM6</accession>
<evidence type="ECO:0000313" key="1">
    <source>
        <dbReference type="EMBL" id="AAR38186.1"/>
    </source>
</evidence>